<protein>
    <recommendedName>
        <fullName evidence="1">N-acetyltransferase domain-containing protein</fullName>
    </recommendedName>
</protein>
<reference evidence="2 3" key="1">
    <citation type="submission" date="2013-09" db="EMBL/GenBank/DDBJ databases">
        <authorList>
            <person name="Zeng Z."/>
            <person name="Chen C."/>
        </authorList>
    </citation>
    <scope>NUCLEOTIDE SEQUENCE [LARGE SCALE GENOMIC DNA]</scope>
    <source>
        <strain evidence="2 3">WB 4.1-42</strain>
    </source>
</reference>
<feature type="domain" description="N-acetyltransferase" evidence="1">
    <location>
        <begin position="13"/>
        <end position="176"/>
    </location>
</feature>
<comment type="caution">
    <text evidence="2">The sequence shown here is derived from an EMBL/GenBank/DDBJ whole genome shotgun (WGS) entry which is preliminary data.</text>
</comment>
<sequence>MMTDTPLFETNRLKAIRYSVERLDEMHAIYQDADIIKYTTTDGKPKSKEQLLKGIELYNTMYSETTNSRGKWLLVEKATNAVIGYVGSFYIDEIDKTELSYALLKQYRGQGYASEALEALKDYALDALKLTEICSLIRPDNTASEKVAQSVGMIYTEDVNVWGFDFKMYLAGKSLS</sequence>
<evidence type="ECO:0000313" key="2">
    <source>
        <dbReference type="EMBL" id="KGO94124.1"/>
    </source>
</evidence>
<accession>A0A0A2MP97</accession>
<dbReference type="AlphaFoldDB" id="A0A0A2MP97"/>
<name>A0A0A2MP97_9FLAO</name>
<dbReference type="eggNOG" id="COG1670">
    <property type="taxonomic scope" value="Bacteria"/>
</dbReference>
<gene>
    <name evidence="2" type="ORF">Q766_04120</name>
</gene>
<proteinExistence type="predicted"/>
<dbReference type="PANTHER" id="PTHR43792:SF1">
    <property type="entry name" value="N-ACETYLTRANSFERASE DOMAIN-CONTAINING PROTEIN"/>
    <property type="match status" value="1"/>
</dbReference>
<dbReference type="GO" id="GO:0016747">
    <property type="term" value="F:acyltransferase activity, transferring groups other than amino-acyl groups"/>
    <property type="evidence" value="ECO:0007669"/>
    <property type="project" value="InterPro"/>
</dbReference>
<dbReference type="PROSITE" id="PS51186">
    <property type="entry name" value="GNAT"/>
    <property type="match status" value="1"/>
</dbReference>
<dbReference type="RefSeq" id="WP_026990593.1">
    <property type="nucleotide sequence ID" value="NZ_AUGP01000017.1"/>
</dbReference>
<dbReference type="SUPFAM" id="SSF55729">
    <property type="entry name" value="Acyl-CoA N-acyltransferases (Nat)"/>
    <property type="match status" value="1"/>
</dbReference>
<dbReference type="CDD" id="cd04301">
    <property type="entry name" value="NAT_SF"/>
    <property type="match status" value="1"/>
</dbReference>
<dbReference type="Pfam" id="PF13302">
    <property type="entry name" value="Acetyltransf_3"/>
    <property type="match status" value="1"/>
</dbReference>
<dbReference type="InterPro" id="IPR051531">
    <property type="entry name" value="N-acetyltransferase"/>
</dbReference>
<dbReference type="Gene3D" id="3.40.630.30">
    <property type="match status" value="1"/>
</dbReference>
<dbReference type="Proteomes" id="UP000030111">
    <property type="component" value="Unassembled WGS sequence"/>
</dbReference>
<evidence type="ECO:0000259" key="1">
    <source>
        <dbReference type="PROSITE" id="PS51186"/>
    </source>
</evidence>
<dbReference type="EMBL" id="JRLY01000002">
    <property type="protein sequence ID" value="KGO94124.1"/>
    <property type="molecule type" value="Genomic_DNA"/>
</dbReference>
<dbReference type="InterPro" id="IPR000182">
    <property type="entry name" value="GNAT_dom"/>
</dbReference>
<dbReference type="OrthoDB" id="9788916at2"/>
<dbReference type="InterPro" id="IPR016181">
    <property type="entry name" value="Acyl_CoA_acyltransferase"/>
</dbReference>
<keyword evidence="3" id="KW-1185">Reference proteome</keyword>
<dbReference type="PANTHER" id="PTHR43792">
    <property type="entry name" value="GNAT FAMILY, PUTATIVE (AFU_ORTHOLOGUE AFUA_3G00765)-RELATED-RELATED"/>
    <property type="match status" value="1"/>
</dbReference>
<dbReference type="STRING" id="1121898.GCA_000422725_01734"/>
<evidence type="ECO:0000313" key="3">
    <source>
        <dbReference type="Proteomes" id="UP000030111"/>
    </source>
</evidence>
<organism evidence="2 3">
    <name type="scientific">Flavobacterium subsaxonicum WB 4.1-42 = DSM 21790</name>
    <dbReference type="NCBI Taxonomy" id="1121898"/>
    <lineage>
        <taxon>Bacteria</taxon>
        <taxon>Pseudomonadati</taxon>
        <taxon>Bacteroidota</taxon>
        <taxon>Flavobacteriia</taxon>
        <taxon>Flavobacteriales</taxon>
        <taxon>Flavobacteriaceae</taxon>
        <taxon>Flavobacterium</taxon>
    </lineage>
</organism>